<evidence type="ECO:0000313" key="3">
    <source>
        <dbReference type="Proteomes" id="UP000700596"/>
    </source>
</evidence>
<name>A0A9P9E256_9PLEO</name>
<dbReference type="Proteomes" id="UP000700596">
    <property type="component" value="Unassembled WGS sequence"/>
</dbReference>
<dbReference type="EMBL" id="JAGMWT010000004">
    <property type="protein sequence ID" value="KAH7130045.1"/>
    <property type="molecule type" value="Genomic_DNA"/>
</dbReference>
<feature type="non-terminal residue" evidence="2">
    <location>
        <position position="456"/>
    </location>
</feature>
<dbReference type="OrthoDB" id="5135333at2759"/>
<dbReference type="AlphaFoldDB" id="A0A9P9E256"/>
<protein>
    <submittedName>
        <fullName evidence="2">Heterokaryon incompatibility protein-domain-containing protein</fullName>
    </submittedName>
</protein>
<sequence>MDPGSSAATDSGIDSLCPECLKLDLKRAFHLGIVQEHIRDLPVFKPGSSCPLCRALQWMVDETLRRPKASQYGYDKAHIESWSGPISKTLRSIAVRLVKGSQYEEHMHLKSSHVLIRMAPPLLSTFSRGMDFDPKIALRWLSACDMYHGCVDRTVHTSLDFDFRVVDVDEYRVLNPPKGSTYAALSYVWGSIQQPVLTNNNAELFSTKRGLPENLPRTIQDAMTICRLLSLRYLWVDSLCIVQDSISHGNDQIAHMHDIYRNAYITLVIASGPDSAAGIPSLQPWSQIRNAFPFEDMWIGTSLRHISYLSGLVTNSVWNSRGWTMQEYTLSCRTLTFTSTEYFLRCGRNTFIETATDLHPQDAQEGNWVDIPRFYGGELFLSEFVSALDKYLERKLSYPSDILRAFQGMSNALVPYTGKMWWGLPLAKHNLSLCWTRYGAMTRRDGFPSWSWAGWE</sequence>
<dbReference type="InterPro" id="IPR010730">
    <property type="entry name" value="HET"/>
</dbReference>
<dbReference type="PANTHER" id="PTHR33112:SF16">
    <property type="entry name" value="HETEROKARYON INCOMPATIBILITY DOMAIN-CONTAINING PROTEIN"/>
    <property type="match status" value="1"/>
</dbReference>
<dbReference type="PANTHER" id="PTHR33112">
    <property type="entry name" value="DOMAIN PROTEIN, PUTATIVE-RELATED"/>
    <property type="match status" value="1"/>
</dbReference>
<accession>A0A9P9E256</accession>
<comment type="caution">
    <text evidence="2">The sequence shown here is derived from an EMBL/GenBank/DDBJ whole genome shotgun (WGS) entry which is preliminary data.</text>
</comment>
<feature type="domain" description="Heterokaryon incompatibility" evidence="1">
    <location>
        <begin position="182"/>
        <end position="327"/>
    </location>
</feature>
<organism evidence="2 3">
    <name type="scientific">Dendryphion nanum</name>
    <dbReference type="NCBI Taxonomy" id="256645"/>
    <lineage>
        <taxon>Eukaryota</taxon>
        <taxon>Fungi</taxon>
        <taxon>Dikarya</taxon>
        <taxon>Ascomycota</taxon>
        <taxon>Pezizomycotina</taxon>
        <taxon>Dothideomycetes</taxon>
        <taxon>Pleosporomycetidae</taxon>
        <taxon>Pleosporales</taxon>
        <taxon>Torulaceae</taxon>
        <taxon>Dendryphion</taxon>
    </lineage>
</organism>
<gene>
    <name evidence="2" type="ORF">B0J11DRAFT_456963</name>
</gene>
<evidence type="ECO:0000313" key="2">
    <source>
        <dbReference type="EMBL" id="KAH7130045.1"/>
    </source>
</evidence>
<evidence type="ECO:0000259" key="1">
    <source>
        <dbReference type="Pfam" id="PF06985"/>
    </source>
</evidence>
<reference evidence="2" key="1">
    <citation type="journal article" date="2021" name="Nat. Commun.">
        <title>Genetic determinants of endophytism in the Arabidopsis root mycobiome.</title>
        <authorList>
            <person name="Mesny F."/>
            <person name="Miyauchi S."/>
            <person name="Thiergart T."/>
            <person name="Pickel B."/>
            <person name="Atanasova L."/>
            <person name="Karlsson M."/>
            <person name="Huettel B."/>
            <person name="Barry K.W."/>
            <person name="Haridas S."/>
            <person name="Chen C."/>
            <person name="Bauer D."/>
            <person name="Andreopoulos W."/>
            <person name="Pangilinan J."/>
            <person name="LaButti K."/>
            <person name="Riley R."/>
            <person name="Lipzen A."/>
            <person name="Clum A."/>
            <person name="Drula E."/>
            <person name="Henrissat B."/>
            <person name="Kohler A."/>
            <person name="Grigoriev I.V."/>
            <person name="Martin F.M."/>
            <person name="Hacquard S."/>
        </authorList>
    </citation>
    <scope>NUCLEOTIDE SEQUENCE</scope>
    <source>
        <strain evidence="2">MPI-CAGE-CH-0243</strain>
    </source>
</reference>
<keyword evidence="3" id="KW-1185">Reference proteome</keyword>
<dbReference type="Pfam" id="PF06985">
    <property type="entry name" value="HET"/>
    <property type="match status" value="1"/>
</dbReference>
<proteinExistence type="predicted"/>